<feature type="compositionally biased region" description="Basic and acidic residues" evidence="6">
    <location>
        <begin position="449"/>
        <end position="459"/>
    </location>
</feature>
<dbReference type="OrthoDB" id="60033at2759"/>
<comment type="subcellular location">
    <subcellularLocation>
        <location evidence="1">Nucleus</location>
    </subcellularLocation>
</comment>
<name>A0A9D4ZJT5_ADICA</name>
<dbReference type="PANTHER" id="PTHR10015">
    <property type="entry name" value="HEAT SHOCK TRANSCRIPTION FACTOR"/>
    <property type="match status" value="1"/>
</dbReference>
<evidence type="ECO:0000313" key="9">
    <source>
        <dbReference type="Proteomes" id="UP000886520"/>
    </source>
</evidence>
<protein>
    <recommendedName>
        <fullName evidence="7">HSF-type DNA-binding domain-containing protein</fullName>
    </recommendedName>
</protein>
<keyword evidence="3" id="KW-0238">DNA-binding</keyword>
<evidence type="ECO:0000256" key="5">
    <source>
        <dbReference type="SAM" id="Coils"/>
    </source>
</evidence>
<evidence type="ECO:0000256" key="3">
    <source>
        <dbReference type="ARBA" id="ARBA00023125"/>
    </source>
</evidence>
<evidence type="ECO:0000256" key="2">
    <source>
        <dbReference type="ARBA" id="ARBA00023016"/>
    </source>
</evidence>
<dbReference type="GO" id="GO:0000978">
    <property type="term" value="F:RNA polymerase II cis-regulatory region sequence-specific DNA binding"/>
    <property type="evidence" value="ECO:0007669"/>
    <property type="project" value="TreeGrafter"/>
</dbReference>
<dbReference type="Proteomes" id="UP000886520">
    <property type="component" value="Chromosome 8"/>
</dbReference>
<dbReference type="InterPro" id="IPR036388">
    <property type="entry name" value="WH-like_DNA-bd_sf"/>
</dbReference>
<evidence type="ECO:0000256" key="6">
    <source>
        <dbReference type="SAM" id="MobiDB-lite"/>
    </source>
</evidence>
<gene>
    <name evidence="8" type="ORF">GOP47_0008527</name>
</gene>
<dbReference type="GO" id="GO:0006357">
    <property type="term" value="P:regulation of transcription by RNA polymerase II"/>
    <property type="evidence" value="ECO:0007669"/>
    <property type="project" value="TreeGrafter"/>
</dbReference>
<feature type="domain" description="HSF-type DNA-binding" evidence="7">
    <location>
        <begin position="130"/>
        <end position="184"/>
    </location>
</feature>
<dbReference type="InterPro" id="IPR036390">
    <property type="entry name" value="WH_DNA-bd_sf"/>
</dbReference>
<organism evidence="8 9">
    <name type="scientific">Adiantum capillus-veneris</name>
    <name type="common">Maidenhair fern</name>
    <dbReference type="NCBI Taxonomy" id="13818"/>
    <lineage>
        <taxon>Eukaryota</taxon>
        <taxon>Viridiplantae</taxon>
        <taxon>Streptophyta</taxon>
        <taxon>Embryophyta</taxon>
        <taxon>Tracheophyta</taxon>
        <taxon>Polypodiopsida</taxon>
        <taxon>Polypodiidae</taxon>
        <taxon>Polypodiales</taxon>
        <taxon>Pteridineae</taxon>
        <taxon>Pteridaceae</taxon>
        <taxon>Vittarioideae</taxon>
        <taxon>Adiantum</taxon>
    </lineage>
</organism>
<dbReference type="AlphaFoldDB" id="A0A9D4ZJT5"/>
<dbReference type="GO" id="GO:0003700">
    <property type="term" value="F:DNA-binding transcription factor activity"/>
    <property type="evidence" value="ECO:0007669"/>
    <property type="project" value="InterPro"/>
</dbReference>
<dbReference type="SUPFAM" id="SSF46785">
    <property type="entry name" value="Winged helix' DNA-binding domain"/>
    <property type="match status" value="1"/>
</dbReference>
<keyword evidence="5" id="KW-0175">Coiled coil</keyword>
<feature type="region of interest" description="Disordered" evidence="6">
    <location>
        <begin position="446"/>
        <end position="471"/>
    </location>
</feature>
<feature type="region of interest" description="Disordered" evidence="6">
    <location>
        <begin position="286"/>
        <end position="321"/>
    </location>
</feature>
<feature type="coiled-coil region" evidence="5">
    <location>
        <begin position="215"/>
        <end position="249"/>
    </location>
</feature>
<dbReference type="SMART" id="SM00415">
    <property type="entry name" value="HSF"/>
    <property type="match status" value="1"/>
</dbReference>
<dbReference type="InterPro" id="IPR000232">
    <property type="entry name" value="HSF_DNA-bd"/>
</dbReference>
<keyword evidence="9" id="KW-1185">Reference proteome</keyword>
<feature type="compositionally biased region" description="Low complexity" evidence="6">
    <location>
        <begin position="10"/>
        <end position="32"/>
    </location>
</feature>
<sequence length="471" mass="51346">MANRFPSRTSSSNQASDDPSSGSDPAASSQQPVPWATGACDSFNRAVESGGVCQHEHRATNGHPEWVPVRAQSHEWLSSPSATTMPYAPGSYVKEEMGVETEPALGPASPAPAVGYHWASASVIEGSFSANTPFAAIPGDGTHLKEEVALNTYGFRKVDSNRWEFANEGFLRGQKFLLKGIQRRKPVPTSQQQILLSAGGPCLEVGKYGGLQGEMDGLRRDKNLLMSEVVRLRQQQQSTQQEISMLSQRLLKTEKKQQQLMAFLAKAMQNPSFVAQLIQKNEQTKQLESITRKRRLPSAGSSNVQKAVSSPSEDQEDGTHPDVNEELQALLYEMAQDQYIEDATQRVSPGMQDGREQSLPEGSQLESVKGNWPSQNAGKFEVPDTFQEISSESFEHSDSDAFWQQLIDVQCSMVATNAANGGELTASMGSGSNNLPSSASLLESNLKWESSKPDVDDLTKQMGHLGSSPRQ</sequence>
<reference evidence="8" key="1">
    <citation type="submission" date="2021-01" db="EMBL/GenBank/DDBJ databases">
        <title>Adiantum capillus-veneris genome.</title>
        <authorList>
            <person name="Fang Y."/>
            <person name="Liao Q."/>
        </authorList>
    </citation>
    <scope>NUCLEOTIDE SEQUENCE</scope>
    <source>
        <strain evidence="8">H3</strain>
        <tissue evidence="8">Leaf</tissue>
    </source>
</reference>
<proteinExistence type="predicted"/>
<feature type="region of interest" description="Disordered" evidence="6">
    <location>
        <begin position="347"/>
        <end position="378"/>
    </location>
</feature>
<evidence type="ECO:0000256" key="4">
    <source>
        <dbReference type="ARBA" id="ARBA00023242"/>
    </source>
</evidence>
<feature type="compositionally biased region" description="Polar residues" evidence="6">
    <location>
        <begin position="360"/>
        <end position="377"/>
    </location>
</feature>
<evidence type="ECO:0000313" key="8">
    <source>
        <dbReference type="EMBL" id="KAI5076462.1"/>
    </source>
</evidence>
<dbReference type="EMBL" id="JABFUD020000008">
    <property type="protein sequence ID" value="KAI5076462.1"/>
    <property type="molecule type" value="Genomic_DNA"/>
</dbReference>
<evidence type="ECO:0000256" key="1">
    <source>
        <dbReference type="ARBA" id="ARBA00004123"/>
    </source>
</evidence>
<dbReference type="PANTHER" id="PTHR10015:SF427">
    <property type="entry name" value="HEAT SHOCK FACTOR PROTEIN"/>
    <property type="match status" value="1"/>
</dbReference>
<comment type="caution">
    <text evidence="8">The sequence shown here is derived from an EMBL/GenBank/DDBJ whole genome shotgun (WGS) entry which is preliminary data.</text>
</comment>
<dbReference type="Gene3D" id="1.10.10.10">
    <property type="entry name" value="Winged helix-like DNA-binding domain superfamily/Winged helix DNA-binding domain"/>
    <property type="match status" value="1"/>
</dbReference>
<accession>A0A9D4ZJT5</accession>
<dbReference type="GO" id="GO:0005634">
    <property type="term" value="C:nucleus"/>
    <property type="evidence" value="ECO:0007669"/>
    <property type="project" value="UniProtKB-SubCell"/>
</dbReference>
<keyword evidence="2" id="KW-0346">Stress response</keyword>
<dbReference type="GO" id="GO:0034605">
    <property type="term" value="P:cellular response to heat"/>
    <property type="evidence" value="ECO:0007669"/>
    <property type="project" value="TreeGrafter"/>
</dbReference>
<evidence type="ECO:0000259" key="7">
    <source>
        <dbReference type="SMART" id="SM00415"/>
    </source>
</evidence>
<feature type="compositionally biased region" description="Polar residues" evidence="6">
    <location>
        <begin position="299"/>
        <end position="312"/>
    </location>
</feature>
<keyword evidence="4" id="KW-0539">Nucleus</keyword>
<feature type="region of interest" description="Disordered" evidence="6">
    <location>
        <begin position="1"/>
        <end position="39"/>
    </location>
</feature>